<dbReference type="AlphaFoldDB" id="A0A2M7BPH6"/>
<dbReference type="EMBL" id="PEVB01000071">
    <property type="protein sequence ID" value="PIV07354.1"/>
    <property type="molecule type" value="Genomic_DNA"/>
</dbReference>
<comment type="catalytic activity">
    <reaction evidence="8">
        <text>tRNA(Tyr) + L-tyrosine + ATP = L-tyrosyl-tRNA(Tyr) + AMP + diphosphate + H(+)</text>
        <dbReference type="Rhea" id="RHEA:10220"/>
        <dbReference type="Rhea" id="RHEA-COMP:9706"/>
        <dbReference type="Rhea" id="RHEA-COMP:9707"/>
        <dbReference type="ChEBI" id="CHEBI:15378"/>
        <dbReference type="ChEBI" id="CHEBI:30616"/>
        <dbReference type="ChEBI" id="CHEBI:33019"/>
        <dbReference type="ChEBI" id="CHEBI:58315"/>
        <dbReference type="ChEBI" id="CHEBI:78442"/>
        <dbReference type="ChEBI" id="CHEBI:78536"/>
        <dbReference type="ChEBI" id="CHEBI:456215"/>
        <dbReference type="EC" id="6.1.1.1"/>
    </reaction>
</comment>
<keyword evidence="2 9" id="KW-0436">Ligase</keyword>
<evidence type="ECO:0000256" key="7">
    <source>
        <dbReference type="ARBA" id="ARBA00033323"/>
    </source>
</evidence>
<dbReference type="PIRSF" id="PIRSF006588">
    <property type="entry name" value="TyrRS_arch_euk"/>
    <property type="match status" value="1"/>
</dbReference>
<dbReference type="InterPro" id="IPR050489">
    <property type="entry name" value="Tyr-tRNA_synthase"/>
</dbReference>
<dbReference type="Pfam" id="PF00579">
    <property type="entry name" value="tRNA-synt_1b"/>
    <property type="match status" value="1"/>
</dbReference>
<dbReference type="GO" id="GO:0006437">
    <property type="term" value="P:tyrosyl-tRNA aminoacylation"/>
    <property type="evidence" value="ECO:0007669"/>
    <property type="project" value="TreeGrafter"/>
</dbReference>
<dbReference type="GO" id="GO:0004831">
    <property type="term" value="F:tyrosine-tRNA ligase activity"/>
    <property type="evidence" value="ECO:0007669"/>
    <property type="project" value="UniProtKB-EC"/>
</dbReference>
<dbReference type="InterPro" id="IPR002305">
    <property type="entry name" value="aa-tRNA-synth_Ic"/>
</dbReference>
<protein>
    <recommendedName>
        <fullName evidence="1">tyrosine--tRNA ligase</fullName>
        <ecNumber evidence="1">6.1.1.1</ecNumber>
    </recommendedName>
    <alternativeName>
        <fullName evidence="7">Tyrosyl-tRNA synthetase</fullName>
    </alternativeName>
</protein>
<dbReference type="Proteomes" id="UP000229191">
    <property type="component" value="Unassembled WGS sequence"/>
</dbReference>
<name>A0A2M7BPH6_9BACT</name>
<gene>
    <name evidence="11" type="ORF">COS53_02610</name>
</gene>
<evidence type="ECO:0000256" key="6">
    <source>
        <dbReference type="ARBA" id="ARBA00023146"/>
    </source>
</evidence>
<evidence type="ECO:0000256" key="2">
    <source>
        <dbReference type="ARBA" id="ARBA00022598"/>
    </source>
</evidence>
<evidence type="ECO:0000256" key="1">
    <source>
        <dbReference type="ARBA" id="ARBA00013160"/>
    </source>
</evidence>
<organism evidence="11 12">
    <name type="scientific">Candidatus Shapirobacteria bacterium CG03_land_8_20_14_0_80_35_14</name>
    <dbReference type="NCBI Taxonomy" id="1974878"/>
    <lineage>
        <taxon>Bacteria</taxon>
        <taxon>Candidatus Shapironibacteriota</taxon>
    </lineage>
</organism>
<keyword evidence="6 9" id="KW-0030">Aminoacyl-tRNA synthetase</keyword>
<feature type="region of interest" description="Disordered" evidence="10">
    <location>
        <begin position="240"/>
        <end position="265"/>
    </location>
</feature>
<evidence type="ECO:0000313" key="11">
    <source>
        <dbReference type="EMBL" id="PIV07354.1"/>
    </source>
</evidence>
<keyword evidence="3 9" id="KW-0547">Nucleotide-binding</keyword>
<dbReference type="Gene3D" id="3.40.50.620">
    <property type="entry name" value="HUPs"/>
    <property type="match status" value="2"/>
</dbReference>
<sequence>MVSRKLVYNSHMTTEEKMKLITRNCQEVLVSEDLKSLIESGKTINHYIGFEISGMVHLGTGLMSMGKIADFVKAGVKCKIFLADFHTFLNNKLGGKWEDIRWASEHYFKEALIASLKCYGLTGDEVEFVSGKDLYDNHPEHWQNFMEIGKQITLSRNLRSISIMGKKQGTDVNMATLFYPPLQVADMVTMDINLAHAGMDQRKAHVIARDAIKKIPGNHQNPVAVHQNLIAGLTAPARQLPSSASLQEREESLKMSKSKPGSAIFVHDTPDEIRDKIKKAYGPPKETEFNPLLNWVKTLVFWGEETGELKIERPEKFGGNVTYTKYADVVADYAIEKLYPTDLKNALTDWLIEKLAPARVHFEIPENKAALVKMRGLLGIV</sequence>
<proteinExistence type="inferred from homology"/>
<keyword evidence="4 9" id="KW-0067">ATP-binding</keyword>
<evidence type="ECO:0000256" key="4">
    <source>
        <dbReference type="ARBA" id="ARBA00022840"/>
    </source>
</evidence>
<dbReference type="GO" id="GO:0005524">
    <property type="term" value="F:ATP binding"/>
    <property type="evidence" value="ECO:0007669"/>
    <property type="project" value="UniProtKB-KW"/>
</dbReference>
<evidence type="ECO:0000256" key="5">
    <source>
        <dbReference type="ARBA" id="ARBA00022917"/>
    </source>
</evidence>
<evidence type="ECO:0000256" key="9">
    <source>
        <dbReference type="RuleBase" id="RU363036"/>
    </source>
</evidence>
<comment type="similarity">
    <text evidence="9">Belongs to the class-I aminoacyl-tRNA synthetase family.</text>
</comment>
<reference evidence="12" key="1">
    <citation type="submission" date="2017-09" db="EMBL/GenBank/DDBJ databases">
        <title>Depth-based differentiation of microbial function through sediment-hosted aquifers and enrichment of novel symbionts in the deep terrestrial subsurface.</title>
        <authorList>
            <person name="Probst A.J."/>
            <person name="Ladd B."/>
            <person name="Jarett J.K."/>
            <person name="Geller-Mcgrath D.E."/>
            <person name="Sieber C.M.K."/>
            <person name="Emerson J.B."/>
            <person name="Anantharaman K."/>
            <person name="Thomas B.C."/>
            <person name="Malmstrom R."/>
            <person name="Stieglmeier M."/>
            <person name="Klingl A."/>
            <person name="Woyke T."/>
            <person name="Ryan C.M."/>
            <person name="Banfield J.F."/>
        </authorList>
    </citation>
    <scope>NUCLEOTIDE SEQUENCE [LARGE SCALE GENOMIC DNA]</scope>
</reference>
<dbReference type="PANTHER" id="PTHR46264">
    <property type="entry name" value="TYROSINE-TRNA LIGASE"/>
    <property type="match status" value="1"/>
</dbReference>
<dbReference type="SUPFAM" id="SSF52374">
    <property type="entry name" value="Nucleotidylyl transferase"/>
    <property type="match status" value="1"/>
</dbReference>
<evidence type="ECO:0000256" key="10">
    <source>
        <dbReference type="SAM" id="MobiDB-lite"/>
    </source>
</evidence>
<evidence type="ECO:0000313" key="12">
    <source>
        <dbReference type="Proteomes" id="UP000229191"/>
    </source>
</evidence>
<dbReference type="InterPro" id="IPR014729">
    <property type="entry name" value="Rossmann-like_a/b/a_fold"/>
</dbReference>
<evidence type="ECO:0000256" key="8">
    <source>
        <dbReference type="ARBA" id="ARBA00048248"/>
    </source>
</evidence>
<keyword evidence="5 9" id="KW-0648">Protein biosynthesis</keyword>
<accession>A0A2M7BPH6</accession>
<dbReference type="EC" id="6.1.1.1" evidence="1"/>
<dbReference type="InterPro" id="IPR023617">
    <property type="entry name" value="Tyr-tRNA-ligase_arc/euk-type"/>
</dbReference>
<dbReference type="GO" id="GO:0005737">
    <property type="term" value="C:cytoplasm"/>
    <property type="evidence" value="ECO:0007669"/>
    <property type="project" value="TreeGrafter"/>
</dbReference>
<evidence type="ECO:0000256" key="3">
    <source>
        <dbReference type="ARBA" id="ARBA00022741"/>
    </source>
</evidence>
<dbReference type="PANTHER" id="PTHR46264:SF4">
    <property type="entry name" value="TYROSINE--TRNA LIGASE, CYTOPLASMIC"/>
    <property type="match status" value="1"/>
</dbReference>
<dbReference type="NCBIfam" id="NF006330">
    <property type="entry name" value="PRK08560.1"/>
    <property type="match status" value="1"/>
</dbReference>
<comment type="caution">
    <text evidence="11">The sequence shown here is derived from an EMBL/GenBank/DDBJ whole genome shotgun (WGS) entry which is preliminary data.</text>
</comment>